<evidence type="ECO:0000256" key="2">
    <source>
        <dbReference type="ARBA" id="ARBA00022598"/>
    </source>
</evidence>
<accession>A0A6C0GE87</accession>
<keyword evidence="4 10" id="KW-0547">Nucleotide-binding</keyword>
<dbReference type="NCBIfam" id="TIGR01143">
    <property type="entry name" value="murF"/>
    <property type="match status" value="1"/>
</dbReference>
<reference evidence="15 16" key="1">
    <citation type="submission" date="2020-01" db="EMBL/GenBank/DDBJ databases">
        <authorList>
            <person name="Kim M.K."/>
        </authorList>
    </citation>
    <scope>NUCLEOTIDE SEQUENCE [LARGE SCALE GENOMIC DNA]</scope>
    <source>
        <strain evidence="15 16">172606-1</strain>
    </source>
</reference>
<dbReference type="InterPro" id="IPR036565">
    <property type="entry name" value="Mur-like_cat_sf"/>
</dbReference>
<evidence type="ECO:0000313" key="15">
    <source>
        <dbReference type="EMBL" id="QHT66319.1"/>
    </source>
</evidence>
<comment type="subcellular location">
    <subcellularLocation>
        <location evidence="10 11">Cytoplasm</location>
    </subcellularLocation>
</comment>
<keyword evidence="9 10" id="KW-0961">Cell wall biogenesis/degradation</keyword>
<dbReference type="GO" id="GO:0047480">
    <property type="term" value="F:UDP-N-acetylmuramoyl-tripeptide-D-alanyl-D-alanine ligase activity"/>
    <property type="evidence" value="ECO:0007669"/>
    <property type="project" value="UniProtKB-UniRule"/>
</dbReference>
<evidence type="ECO:0000313" key="16">
    <source>
        <dbReference type="Proteomes" id="UP000480178"/>
    </source>
</evidence>
<evidence type="ECO:0000259" key="13">
    <source>
        <dbReference type="Pfam" id="PF02875"/>
    </source>
</evidence>
<dbReference type="InterPro" id="IPR035911">
    <property type="entry name" value="MurE/MurF_N"/>
</dbReference>
<keyword evidence="2 10" id="KW-0436">Ligase</keyword>
<dbReference type="SUPFAM" id="SSF53244">
    <property type="entry name" value="MurD-like peptide ligases, peptide-binding domain"/>
    <property type="match status" value="1"/>
</dbReference>
<evidence type="ECO:0000256" key="9">
    <source>
        <dbReference type="ARBA" id="ARBA00023316"/>
    </source>
</evidence>
<keyword evidence="1 10" id="KW-0963">Cytoplasm</keyword>
<comment type="function">
    <text evidence="10 11">Involved in cell wall formation. Catalyzes the final step in the synthesis of UDP-N-acetylmuramoyl-pentapeptide, the precursor of murein.</text>
</comment>
<dbReference type="Gene3D" id="3.40.1390.10">
    <property type="entry name" value="MurE/MurF, N-terminal domain"/>
    <property type="match status" value="1"/>
</dbReference>
<comment type="similarity">
    <text evidence="10">Belongs to the MurCDEF family. MurF subfamily.</text>
</comment>
<keyword evidence="16" id="KW-1185">Reference proteome</keyword>
<comment type="catalytic activity">
    <reaction evidence="10 11">
        <text>D-alanyl-D-alanine + UDP-N-acetyl-alpha-D-muramoyl-L-alanyl-gamma-D-glutamyl-meso-2,6-diaminopimelate + ATP = UDP-N-acetyl-alpha-D-muramoyl-L-alanyl-gamma-D-glutamyl-meso-2,6-diaminopimeloyl-D-alanyl-D-alanine + ADP + phosphate + H(+)</text>
        <dbReference type="Rhea" id="RHEA:28374"/>
        <dbReference type="ChEBI" id="CHEBI:15378"/>
        <dbReference type="ChEBI" id="CHEBI:30616"/>
        <dbReference type="ChEBI" id="CHEBI:43474"/>
        <dbReference type="ChEBI" id="CHEBI:57822"/>
        <dbReference type="ChEBI" id="CHEBI:61386"/>
        <dbReference type="ChEBI" id="CHEBI:83905"/>
        <dbReference type="ChEBI" id="CHEBI:456216"/>
        <dbReference type="EC" id="6.3.2.10"/>
    </reaction>
</comment>
<dbReference type="Pfam" id="PF02875">
    <property type="entry name" value="Mur_ligase_C"/>
    <property type="match status" value="1"/>
</dbReference>
<dbReference type="GO" id="GO:0008360">
    <property type="term" value="P:regulation of cell shape"/>
    <property type="evidence" value="ECO:0007669"/>
    <property type="project" value="UniProtKB-KW"/>
</dbReference>
<proteinExistence type="inferred from homology"/>
<dbReference type="SUPFAM" id="SSF53623">
    <property type="entry name" value="MurD-like peptide ligases, catalytic domain"/>
    <property type="match status" value="1"/>
</dbReference>
<dbReference type="RefSeq" id="WP_162442380.1">
    <property type="nucleotide sequence ID" value="NZ_CP048222.1"/>
</dbReference>
<protein>
    <recommendedName>
        <fullName evidence="10 11">UDP-N-acetylmuramoyl-tripeptide--D-alanyl-D-alanine ligase</fullName>
        <ecNumber evidence="10 11">6.3.2.10</ecNumber>
    </recommendedName>
    <alternativeName>
        <fullName evidence="10">D-alanyl-D-alanine-adding enzyme</fullName>
    </alternativeName>
</protein>
<feature type="domain" description="Mur ligase N-terminal catalytic" evidence="12">
    <location>
        <begin position="17"/>
        <end position="86"/>
    </location>
</feature>
<dbReference type="Proteomes" id="UP000480178">
    <property type="component" value="Chromosome"/>
</dbReference>
<evidence type="ECO:0000256" key="5">
    <source>
        <dbReference type="ARBA" id="ARBA00022840"/>
    </source>
</evidence>
<evidence type="ECO:0000256" key="4">
    <source>
        <dbReference type="ARBA" id="ARBA00022741"/>
    </source>
</evidence>
<dbReference type="GO" id="GO:0009252">
    <property type="term" value="P:peptidoglycan biosynthetic process"/>
    <property type="evidence" value="ECO:0007669"/>
    <property type="project" value="UniProtKB-UniRule"/>
</dbReference>
<dbReference type="InterPro" id="IPR036615">
    <property type="entry name" value="Mur_ligase_C_dom_sf"/>
</dbReference>
<evidence type="ECO:0000256" key="3">
    <source>
        <dbReference type="ARBA" id="ARBA00022618"/>
    </source>
</evidence>
<evidence type="ECO:0000256" key="11">
    <source>
        <dbReference type="RuleBase" id="RU004136"/>
    </source>
</evidence>
<dbReference type="HAMAP" id="MF_02019">
    <property type="entry name" value="MurF"/>
    <property type="match status" value="1"/>
</dbReference>
<comment type="pathway">
    <text evidence="10 11">Cell wall biogenesis; peptidoglycan biosynthesis.</text>
</comment>
<dbReference type="AlphaFoldDB" id="A0A6C0GE87"/>
<dbReference type="PANTHER" id="PTHR43024">
    <property type="entry name" value="UDP-N-ACETYLMURAMOYL-TRIPEPTIDE--D-ALANYL-D-ALANINE LIGASE"/>
    <property type="match status" value="1"/>
</dbReference>
<keyword evidence="8 10" id="KW-0131">Cell cycle</keyword>
<evidence type="ECO:0000256" key="10">
    <source>
        <dbReference type="HAMAP-Rule" id="MF_02019"/>
    </source>
</evidence>
<dbReference type="GO" id="GO:0005737">
    <property type="term" value="C:cytoplasm"/>
    <property type="evidence" value="ECO:0007669"/>
    <property type="project" value="UniProtKB-SubCell"/>
</dbReference>
<name>A0A6C0GE87_9BACT</name>
<evidence type="ECO:0000259" key="14">
    <source>
        <dbReference type="Pfam" id="PF08245"/>
    </source>
</evidence>
<keyword evidence="7 10" id="KW-0573">Peptidoglycan synthesis</keyword>
<dbReference type="SUPFAM" id="SSF63418">
    <property type="entry name" value="MurE/MurF N-terminal domain"/>
    <property type="match status" value="1"/>
</dbReference>
<dbReference type="Gene3D" id="3.90.190.20">
    <property type="entry name" value="Mur ligase, C-terminal domain"/>
    <property type="match status" value="1"/>
</dbReference>
<evidence type="ECO:0000256" key="7">
    <source>
        <dbReference type="ARBA" id="ARBA00022984"/>
    </source>
</evidence>
<evidence type="ECO:0000256" key="8">
    <source>
        <dbReference type="ARBA" id="ARBA00023306"/>
    </source>
</evidence>
<dbReference type="InterPro" id="IPR051046">
    <property type="entry name" value="MurCDEF_CellWall_CoF430Synth"/>
</dbReference>
<keyword evidence="3 10" id="KW-0132">Cell division</keyword>
<dbReference type="EC" id="6.3.2.10" evidence="10 11"/>
<evidence type="ECO:0000256" key="1">
    <source>
        <dbReference type="ARBA" id="ARBA00022490"/>
    </source>
</evidence>
<dbReference type="GO" id="GO:0051301">
    <property type="term" value="P:cell division"/>
    <property type="evidence" value="ECO:0007669"/>
    <property type="project" value="UniProtKB-KW"/>
</dbReference>
<dbReference type="PANTHER" id="PTHR43024:SF1">
    <property type="entry name" value="UDP-N-ACETYLMURAMOYL-TRIPEPTIDE--D-ALANYL-D-ALANINE LIGASE"/>
    <property type="match status" value="1"/>
</dbReference>
<dbReference type="InterPro" id="IPR013221">
    <property type="entry name" value="Mur_ligase_cen"/>
</dbReference>
<dbReference type="GO" id="GO:0005524">
    <property type="term" value="F:ATP binding"/>
    <property type="evidence" value="ECO:0007669"/>
    <property type="project" value="UniProtKB-UniRule"/>
</dbReference>
<dbReference type="InterPro" id="IPR005863">
    <property type="entry name" value="UDP-N-AcMur_synth"/>
</dbReference>
<dbReference type="Pfam" id="PF01225">
    <property type="entry name" value="Mur_ligase"/>
    <property type="match status" value="1"/>
</dbReference>
<evidence type="ECO:0000259" key="12">
    <source>
        <dbReference type="Pfam" id="PF01225"/>
    </source>
</evidence>
<dbReference type="InterPro" id="IPR004101">
    <property type="entry name" value="Mur_ligase_C"/>
</dbReference>
<dbReference type="KEGG" id="rhoz:GXP67_06430"/>
<organism evidence="15 16">
    <name type="scientific">Rhodocytophaga rosea</name>
    <dbReference type="NCBI Taxonomy" id="2704465"/>
    <lineage>
        <taxon>Bacteria</taxon>
        <taxon>Pseudomonadati</taxon>
        <taxon>Bacteroidota</taxon>
        <taxon>Cytophagia</taxon>
        <taxon>Cytophagales</taxon>
        <taxon>Rhodocytophagaceae</taxon>
        <taxon>Rhodocytophaga</taxon>
    </lineage>
</organism>
<feature type="domain" description="Mur ligase central" evidence="14">
    <location>
        <begin position="97"/>
        <end position="279"/>
    </location>
</feature>
<feature type="domain" description="Mur ligase C-terminal" evidence="13">
    <location>
        <begin position="303"/>
        <end position="420"/>
    </location>
</feature>
<dbReference type="EMBL" id="CP048222">
    <property type="protein sequence ID" value="QHT66319.1"/>
    <property type="molecule type" value="Genomic_DNA"/>
</dbReference>
<keyword evidence="5 10" id="KW-0067">ATP-binding</keyword>
<sequence>MTLDIEKLYNLYLNSRSISTDTRKIMPGSLFFALKGERFNGNTFARHAIEAGASYAVVDEAEYATDDKYILVENVLQALQQLANYHRRQLTIPFIGITGSNGKTTTKELINAVLSRKYKTYATKGNLNNHIGVPLTILAITNEIEMAIIEMGANKIGDVAELVAICEPTHGLITNIGKAHLEGFGGVEGVKKGKGELYDFLQFRNGVVFVNALNETLESMVRTRYFGEVVQYPRVGDFMACEMLSSSPFVTYRSENGDIVETHLSGVHNFENIAVALCVGKYFEVSAEEANVAVSGYISENNRSQIVHKGTNIIYLDAYNANPTSMQASLEHFMTINTPKKVVILGDMFELGEESETEHRRIGEVVAKGNFSKVLLCGKRMQAAVEANPQSYYFIDKFSLNNWLQENKIENAHILIKGSRGMGLETIVDLI</sequence>
<dbReference type="Pfam" id="PF08245">
    <property type="entry name" value="Mur_ligase_M"/>
    <property type="match status" value="1"/>
</dbReference>
<dbReference type="Gene3D" id="3.40.1190.10">
    <property type="entry name" value="Mur-like, catalytic domain"/>
    <property type="match status" value="1"/>
</dbReference>
<gene>
    <name evidence="10" type="primary">murF</name>
    <name evidence="15" type="ORF">GXP67_06430</name>
</gene>
<dbReference type="InterPro" id="IPR000713">
    <property type="entry name" value="Mur_ligase_N"/>
</dbReference>
<evidence type="ECO:0000256" key="6">
    <source>
        <dbReference type="ARBA" id="ARBA00022960"/>
    </source>
</evidence>
<feature type="binding site" evidence="10">
    <location>
        <begin position="99"/>
        <end position="105"/>
    </location>
    <ligand>
        <name>ATP</name>
        <dbReference type="ChEBI" id="CHEBI:30616"/>
    </ligand>
</feature>
<dbReference type="UniPathway" id="UPA00219"/>
<keyword evidence="6 10" id="KW-0133">Cell shape</keyword>
<dbReference type="GO" id="GO:0071555">
    <property type="term" value="P:cell wall organization"/>
    <property type="evidence" value="ECO:0007669"/>
    <property type="project" value="UniProtKB-KW"/>
</dbReference>